<keyword evidence="3" id="KW-1185">Reference proteome</keyword>
<gene>
    <name evidence="2" type="ORF">KOW79_016649</name>
</gene>
<feature type="transmembrane region" description="Helical" evidence="1">
    <location>
        <begin position="34"/>
        <end position="56"/>
    </location>
</feature>
<proteinExistence type="predicted"/>
<dbReference type="Proteomes" id="UP000824219">
    <property type="component" value="Linkage Group LG20"/>
</dbReference>
<keyword evidence="1" id="KW-0472">Membrane</keyword>
<protein>
    <submittedName>
        <fullName evidence="2">Uncharacterized protein</fullName>
    </submittedName>
</protein>
<reference evidence="2 3" key="1">
    <citation type="submission" date="2021-06" db="EMBL/GenBank/DDBJ databases">
        <title>Chromosome-level genome assembly of the red-tail catfish (Hemibagrus wyckioides).</title>
        <authorList>
            <person name="Shao F."/>
        </authorList>
    </citation>
    <scope>NUCLEOTIDE SEQUENCE [LARGE SCALE GENOMIC DNA]</scope>
    <source>
        <strain evidence="2">EC202008001</strain>
        <tissue evidence="2">Blood</tissue>
    </source>
</reference>
<name>A0A9D3SCK9_9TELE</name>
<sequence>MQTAGLTFLNFGRQLRNCEEMNRNQYDVSFYLDWFRYFLFFIWTLVIAMIWIVTYLEMDLNRRIRKFLQSLNAAEANIIYENL</sequence>
<dbReference type="EMBL" id="JAHKSW010000020">
    <property type="protein sequence ID" value="KAG7319506.1"/>
    <property type="molecule type" value="Genomic_DNA"/>
</dbReference>
<evidence type="ECO:0000313" key="2">
    <source>
        <dbReference type="EMBL" id="KAG7319506.1"/>
    </source>
</evidence>
<evidence type="ECO:0000256" key="1">
    <source>
        <dbReference type="SAM" id="Phobius"/>
    </source>
</evidence>
<keyword evidence="1" id="KW-0812">Transmembrane</keyword>
<comment type="caution">
    <text evidence="2">The sequence shown here is derived from an EMBL/GenBank/DDBJ whole genome shotgun (WGS) entry which is preliminary data.</text>
</comment>
<keyword evidence="1" id="KW-1133">Transmembrane helix</keyword>
<organism evidence="2 3">
    <name type="scientific">Hemibagrus wyckioides</name>
    <dbReference type="NCBI Taxonomy" id="337641"/>
    <lineage>
        <taxon>Eukaryota</taxon>
        <taxon>Metazoa</taxon>
        <taxon>Chordata</taxon>
        <taxon>Craniata</taxon>
        <taxon>Vertebrata</taxon>
        <taxon>Euteleostomi</taxon>
        <taxon>Actinopterygii</taxon>
        <taxon>Neopterygii</taxon>
        <taxon>Teleostei</taxon>
        <taxon>Ostariophysi</taxon>
        <taxon>Siluriformes</taxon>
        <taxon>Bagridae</taxon>
        <taxon>Hemibagrus</taxon>
    </lineage>
</organism>
<evidence type="ECO:0000313" key="3">
    <source>
        <dbReference type="Proteomes" id="UP000824219"/>
    </source>
</evidence>
<accession>A0A9D3SCK9</accession>
<dbReference type="AlphaFoldDB" id="A0A9D3SCK9"/>